<name>A0ACA9MD14_9GLOM</name>
<evidence type="ECO:0000313" key="2">
    <source>
        <dbReference type="Proteomes" id="UP000789525"/>
    </source>
</evidence>
<evidence type="ECO:0000313" key="1">
    <source>
        <dbReference type="EMBL" id="CAG8580958.1"/>
    </source>
</evidence>
<protein>
    <submittedName>
        <fullName evidence="1">14028_t:CDS:1</fullName>
    </submittedName>
</protein>
<accession>A0ACA9MD14</accession>
<comment type="caution">
    <text evidence="1">The sequence shown here is derived from an EMBL/GenBank/DDBJ whole genome shotgun (WGS) entry which is preliminary data.</text>
</comment>
<dbReference type="EMBL" id="CAJVPT010011661">
    <property type="protein sequence ID" value="CAG8580958.1"/>
    <property type="molecule type" value="Genomic_DNA"/>
</dbReference>
<keyword evidence="2" id="KW-1185">Reference proteome</keyword>
<dbReference type="Proteomes" id="UP000789525">
    <property type="component" value="Unassembled WGS sequence"/>
</dbReference>
<sequence>MLPVELQQWILRYAVAAPEFLDPNYWVDDYPPWVIMERVDCGRDFEGYLKVEENINSLRRVCRLWDEYLRKYTHRFVHMSDIVHGGSVSAVRDDPYLQYCYETLGQNQLPKVEVLDLNIGEYVDKFILPHICPNLARITGNDFIGAIEFGVEAYRSATLTTLTLDFTPPDPSFASVLDNVYLPALRNLWVLDAYYGGLYTYDEPAWLPLIRALGKELRRVEDLCYDGGMPSGPPDGHPLHTISLNDSWILIRDTFYPWSKFVPQWQLDWPGLRTFRVNEVWDTSKGFPQRMRKSNLWARSSWRTLGANHVQITSRGWGLKRRKSGGSGELSTNSRSSAAVLAFAFLTVEGSSGLSRHWANNGDNQNPCQIWQALGQKCDASFTVTALEPGTAANGFNSTFYPAPTGSGANNCQCSHIAYSLMAACSWCQEGVYSIDGWLGESDWQANCGSNYNSQGISSVDTSGINIPPYATQPVPGPVWDPTDAQAAQVRLGSNGNANGSTGNGNNNNNGNSSSNAALTRSIGVVLLPSPTSCSNVMVTSHTMGSMAALCPSSPCRLDPRVPSSSTDAVDPNATITFYNGTILTLANDAYSPVEALVVQGQKIKFTGALDTARQIAGPNAQSVDLQGRCVLPGFIEPHLHLALTALADHWLLSLSPMTTTTLDQAVAKIRAKAQDLALKDKEGKWLWVAGYGYDPSRIKCHRDLHVTDLDPHDVAYGHPVFILNQSGHVAYVNSKAFELAGVTVDSIKGDKQYEVVDGKLTGVIFEQAVGAIGQLVNKPSPEQMVEFGIETVKKWAKKGCTTVFDAGIGGSGPNEVSFIQAVFKNPMPLRFYGALSIYVATPPLIPIIKERPIQLGNATVTAIKYWVDGSTQGFTAALNKPYLCPPPHWPECGTLNYKHDEELQQVMEPWLRAGWQLLVHANGDRAVDQALNVYDAIFKNNPNRDQSIMHRIEHFTVAEQAQRDRAKELGLGISHTIGHVRYWGPTFCDYVLGKERAMMIDAVKSDEATGLVFSFHSDSPLTEVSPLEYLRIAVTRHMYPDEKGVLNEGECVDLWTALKGVTINPARQIGIADCVGTLEVGKDADLVILDKDLRSVDPEMLGSLKACSSDGYISTSDPVEEWGTISQPRSWYDPAMSPGFRHPWRDKPYVHLE</sequence>
<organism evidence="1 2">
    <name type="scientific">Acaulospora colombiana</name>
    <dbReference type="NCBI Taxonomy" id="27376"/>
    <lineage>
        <taxon>Eukaryota</taxon>
        <taxon>Fungi</taxon>
        <taxon>Fungi incertae sedis</taxon>
        <taxon>Mucoromycota</taxon>
        <taxon>Glomeromycotina</taxon>
        <taxon>Glomeromycetes</taxon>
        <taxon>Diversisporales</taxon>
        <taxon>Acaulosporaceae</taxon>
        <taxon>Acaulospora</taxon>
    </lineage>
</organism>
<reference evidence="1" key="1">
    <citation type="submission" date="2021-06" db="EMBL/GenBank/DDBJ databases">
        <authorList>
            <person name="Kallberg Y."/>
            <person name="Tangrot J."/>
            <person name="Rosling A."/>
        </authorList>
    </citation>
    <scope>NUCLEOTIDE SEQUENCE</scope>
    <source>
        <strain evidence="1">CL356</strain>
    </source>
</reference>
<proteinExistence type="predicted"/>
<gene>
    <name evidence="1" type="ORF">ACOLOM_LOCUS5968</name>
</gene>